<evidence type="ECO:0000313" key="1">
    <source>
        <dbReference type="EMBL" id="MCL7023613.1"/>
    </source>
</evidence>
<name>A0AA41V3M9_PAPNU</name>
<keyword evidence="2" id="KW-1185">Reference proteome</keyword>
<proteinExistence type="predicted"/>
<evidence type="ECO:0000313" key="2">
    <source>
        <dbReference type="Proteomes" id="UP001177140"/>
    </source>
</evidence>
<comment type="caution">
    <text evidence="1">The sequence shown here is derived from an EMBL/GenBank/DDBJ whole genome shotgun (WGS) entry which is preliminary data.</text>
</comment>
<accession>A0AA41V3M9</accession>
<reference evidence="1" key="1">
    <citation type="submission" date="2022-03" db="EMBL/GenBank/DDBJ databases">
        <title>A functionally conserved STORR gene fusion in Papaver species that diverged 16.8 million years ago.</title>
        <authorList>
            <person name="Catania T."/>
        </authorList>
    </citation>
    <scope>NUCLEOTIDE SEQUENCE</scope>
    <source>
        <strain evidence="1">S-191538</strain>
    </source>
</reference>
<dbReference type="EMBL" id="JAJJMA010024284">
    <property type="protein sequence ID" value="MCL7023613.1"/>
    <property type="molecule type" value="Genomic_DNA"/>
</dbReference>
<dbReference type="AlphaFoldDB" id="A0AA41V3M9"/>
<dbReference type="Proteomes" id="UP001177140">
    <property type="component" value="Unassembled WGS sequence"/>
</dbReference>
<organism evidence="1 2">
    <name type="scientific">Papaver nudicaule</name>
    <name type="common">Iceland poppy</name>
    <dbReference type="NCBI Taxonomy" id="74823"/>
    <lineage>
        <taxon>Eukaryota</taxon>
        <taxon>Viridiplantae</taxon>
        <taxon>Streptophyta</taxon>
        <taxon>Embryophyta</taxon>
        <taxon>Tracheophyta</taxon>
        <taxon>Spermatophyta</taxon>
        <taxon>Magnoliopsida</taxon>
        <taxon>Ranunculales</taxon>
        <taxon>Papaveraceae</taxon>
        <taxon>Papaveroideae</taxon>
        <taxon>Papaver</taxon>
    </lineage>
</organism>
<protein>
    <submittedName>
        <fullName evidence="1">Uncharacterized protein</fullName>
    </submittedName>
</protein>
<dbReference type="SUPFAM" id="SSF52540">
    <property type="entry name" value="P-loop containing nucleoside triphosphate hydrolases"/>
    <property type="match status" value="1"/>
</dbReference>
<sequence>MVAIRILVVGYQGAGKTAMLQSLNCRITDDLTEYAVDFDTNEDLQLSFLCSESCDSRITDPKYAGYIVMFDVTKVVSYKYAREILQPKGYTPDGVRQYEISARTNENKNIVKPFQSLARYILQ</sequence>
<dbReference type="InterPro" id="IPR027417">
    <property type="entry name" value="P-loop_NTPase"/>
</dbReference>
<gene>
    <name evidence="1" type="ORF">MKW94_012141</name>
</gene>